<dbReference type="Proteomes" id="UP000219374">
    <property type="component" value="Unassembled WGS sequence"/>
</dbReference>
<evidence type="ECO:0000313" key="3">
    <source>
        <dbReference type="EMBL" id="SOD51889.1"/>
    </source>
</evidence>
<dbReference type="OrthoDB" id="6059340at2"/>
<protein>
    <submittedName>
        <fullName evidence="3">CARDB protein</fullName>
    </submittedName>
</protein>
<dbReference type="Gene3D" id="2.60.40.10">
    <property type="entry name" value="Immunoglobulins"/>
    <property type="match status" value="1"/>
</dbReference>
<dbReference type="RefSeq" id="WP_141400713.1">
    <property type="nucleotide sequence ID" value="NZ_OCND01000001.1"/>
</dbReference>
<feature type="region of interest" description="Disordered" evidence="1">
    <location>
        <begin position="44"/>
        <end position="77"/>
    </location>
</feature>
<dbReference type="EMBL" id="OCND01000001">
    <property type="protein sequence ID" value="SOD51889.1"/>
    <property type="molecule type" value="Genomic_DNA"/>
</dbReference>
<gene>
    <name evidence="3" type="ORF">SAMN06296416_101925</name>
</gene>
<dbReference type="AlphaFoldDB" id="A0A286CZU6"/>
<reference evidence="3 4" key="1">
    <citation type="submission" date="2017-09" db="EMBL/GenBank/DDBJ databases">
        <authorList>
            <person name="Ehlers B."/>
            <person name="Leendertz F.H."/>
        </authorList>
    </citation>
    <scope>NUCLEOTIDE SEQUENCE [LARGE SCALE GENOMIC DNA]</scope>
    <source>
        <strain evidence="3 4">CGMCC 1.10978</strain>
    </source>
</reference>
<evidence type="ECO:0000313" key="4">
    <source>
        <dbReference type="Proteomes" id="UP000219374"/>
    </source>
</evidence>
<sequence>MSRTMTAVAASTLVLFAAAGVAGAQQRVAEQTTRVSDAAEQKAAQVAIDAQSPAQGTIAAPTKPQKDDPGGGGQGRQALANAAMPDLLLVDAFQLANATIPWGTAATVLAADASSSKDGVCSFRYKYLTANQGGVAAGASANRIRRDIQNGPVLASNPLPALAPAATSVSDGHLSLKPGTWMLYVHADDPQAVAESNETNNLRRVKVTVEGKCG</sequence>
<feature type="signal peptide" evidence="2">
    <location>
        <begin position="1"/>
        <end position="24"/>
    </location>
</feature>
<keyword evidence="2" id="KW-0732">Signal</keyword>
<organism evidence="3 4">
    <name type="scientific">Pseudoxanthomonas wuyuanensis</name>
    <dbReference type="NCBI Taxonomy" id="1073196"/>
    <lineage>
        <taxon>Bacteria</taxon>
        <taxon>Pseudomonadati</taxon>
        <taxon>Pseudomonadota</taxon>
        <taxon>Gammaproteobacteria</taxon>
        <taxon>Lysobacterales</taxon>
        <taxon>Lysobacteraceae</taxon>
        <taxon>Pseudoxanthomonas</taxon>
    </lineage>
</organism>
<feature type="chain" id="PRO_5011973223" evidence="2">
    <location>
        <begin position="25"/>
        <end position="214"/>
    </location>
</feature>
<name>A0A286CZU6_9GAMM</name>
<keyword evidence="4" id="KW-1185">Reference proteome</keyword>
<evidence type="ECO:0000256" key="2">
    <source>
        <dbReference type="SAM" id="SignalP"/>
    </source>
</evidence>
<accession>A0A286CZU6</accession>
<evidence type="ECO:0000256" key="1">
    <source>
        <dbReference type="SAM" id="MobiDB-lite"/>
    </source>
</evidence>
<dbReference type="InterPro" id="IPR013783">
    <property type="entry name" value="Ig-like_fold"/>
</dbReference>
<proteinExistence type="predicted"/>